<sequence>MRVLFLHMAERNSSDSWPARLAESVGRQVKRYRERPESKMSAQALADRTAELGHEIKRSVIANLESGRRDFVSVADLLVLAKALDVPPMALLIPIEGGGTVEILNGAFSDPWHAVDWFNGWSDYIPATDSRPSSGDFSAWYAATEPFTLKLAYDELLSEYDQSAVDAQGLADNPTAHELAVKRTIEINKRLRALEVELQNQGIAVPTIRRRADERGQTGAGA</sequence>
<dbReference type="InterPro" id="IPR010982">
    <property type="entry name" value="Lambda_DNA-bd_dom_sf"/>
</dbReference>
<gene>
    <name evidence="2" type="ORF">GCM10009747_33720</name>
</gene>
<evidence type="ECO:0000259" key="1">
    <source>
        <dbReference type="PROSITE" id="PS50943"/>
    </source>
</evidence>
<dbReference type="EMBL" id="BAAANH010000008">
    <property type="protein sequence ID" value="GAA1769806.1"/>
    <property type="molecule type" value="Genomic_DNA"/>
</dbReference>
<dbReference type="InterPro" id="IPR001387">
    <property type="entry name" value="Cro/C1-type_HTH"/>
</dbReference>
<feature type="domain" description="HTH cro/C1-type" evidence="1">
    <location>
        <begin position="29"/>
        <end position="92"/>
    </location>
</feature>
<dbReference type="CDD" id="cd00093">
    <property type="entry name" value="HTH_XRE"/>
    <property type="match status" value="1"/>
</dbReference>
<keyword evidence="3" id="KW-1185">Reference proteome</keyword>
<dbReference type="Gene3D" id="1.10.260.40">
    <property type="entry name" value="lambda repressor-like DNA-binding domains"/>
    <property type="match status" value="1"/>
</dbReference>
<evidence type="ECO:0000313" key="2">
    <source>
        <dbReference type="EMBL" id="GAA1769806.1"/>
    </source>
</evidence>
<protein>
    <recommendedName>
        <fullName evidence="1">HTH cro/C1-type domain-containing protein</fullName>
    </recommendedName>
</protein>
<name>A0ABN2KYQ5_9MICO</name>
<comment type="caution">
    <text evidence="2">The sequence shown here is derived from an EMBL/GenBank/DDBJ whole genome shotgun (WGS) entry which is preliminary data.</text>
</comment>
<evidence type="ECO:0000313" key="3">
    <source>
        <dbReference type="Proteomes" id="UP001500506"/>
    </source>
</evidence>
<dbReference type="Proteomes" id="UP001500506">
    <property type="component" value="Unassembled WGS sequence"/>
</dbReference>
<dbReference type="Pfam" id="PF13560">
    <property type="entry name" value="HTH_31"/>
    <property type="match status" value="1"/>
</dbReference>
<organism evidence="2 3">
    <name type="scientific">Agromyces humatus</name>
    <dbReference type="NCBI Taxonomy" id="279573"/>
    <lineage>
        <taxon>Bacteria</taxon>
        <taxon>Bacillati</taxon>
        <taxon>Actinomycetota</taxon>
        <taxon>Actinomycetes</taxon>
        <taxon>Micrococcales</taxon>
        <taxon>Microbacteriaceae</taxon>
        <taxon>Agromyces</taxon>
    </lineage>
</organism>
<dbReference type="PROSITE" id="PS50943">
    <property type="entry name" value="HTH_CROC1"/>
    <property type="match status" value="1"/>
</dbReference>
<reference evidence="3" key="1">
    <citation type="journal article" date="2019" name="Int. J. Syst. Evol. Microbiol.">
        <title>The Global Catalogue of Microorganisms (GCM) 10K type strain sequencing project: providing services to taxonomists for standard genome sequencing and annotation.</title>
        <authorList>
            <consortium name="The Broad Institute Genomics Platform"/>
            <consortium name="The Broad Institute Genome Sequencing Center for Infectious Disease"/>
            <person name="Wu L."/>
            <person name="Ma J."/>
        </authorList>
    </citation>
    <scope>NUCLEOTIDE SEQUENCE [LARGE SCALE GENOMIC DNA]</scope>
    <source>
        <strain evidence="3">JCM 14319</strain>
    </source>
</reference>
<dbReference type="SUPFAM" id="SSF47413">
    <property type="entry name" value="lambda repressor-like DNA-binding domains"/>
    <property type="match status" value="1"/>
</dbReference>
<proteinExistence type="predicted"/>
<accession>A0ABN2KYQ5</accession>